<evidence type="ECO:0000256" key="1">
    <source>
        <dbReference type="ARBA" id="ARBA00000085"/>
    </source>
</evidence>
<dbReference type="Proteomes" id="UP000284779">
    <property type="component" value="Unassembled WGS sequence"/>
</dbReference>
<protein>
    <recommendedName>
        <fullName evidence="3">histidine kinase</fullName>
        <ecNumber evidence="3">2.7.13.3</ecNumber>
    </recommendedName>
</protein>
<dbReference type="PANTHER" id="PTHR45569:SF1">
    <property type="entry name" value="SENSOR PROTEIN KDPD"/>
    <property type="match status" value="1"/>
</dbReference>
<comment type="subcellular location">
    <subcellularLocation>
        <location evidence="2">Membrane</location>
        <topology evidence="2">Multi-pass membrane protein</topology>
    </subcellularLocation>
</comment>
<evidence type="ECO:0000256" key="4">
    <source>
        <dbReference type="ARBA" id="ARBA00022553"/>
    </source>
</evidence>
<keyword evidence="16" id="KW-1185">Reference proteome</keyword>
<evidence type="ECO:0000256" key="2">
    <source>
        <dbReference type="ARBA" id="ARBA00004141"/>
    </source>
</evidence>
<dbReference type="Gene3D" id="1.20.120.620">
    <property type="entry name" value="Backbone structure of the membrane domain of e. Coli histidine kinase receptor kdpd"/>
    <property type="match status" value="1"/>
</dbReference>
<dbReference type="GO" id="GO:0005886">
    <property type="term" value="C:plasma membrane"/>
    <property type="evidence" value="ECO:0007669"/>
    <property type="project" value="TreeGrafter"/>
</dbReference>
<dbReference type="InterPro" id="IPR003661">
    <property type="entry name" value="HisK_dim/P_dom"/>
</dbReference>
<reference evidence="15 16" key="1">
    <citation type="submission" date="2018-08" db="EMBL/GenBank/DDBJ databases">
        <title>A genome reference for cultivated species of the human gut microbiota.</title>
        <authorList>
            <person name="Zou Y."/>
            <person name="Xue W."/>
            <person name="Luo G."/>
        </authorList>
    </citation>
    <scope>NUCLEOTIDE SEQUENCE [LARGE SCALE GENOMIC DNA]</scope>
    <source>
        <strain evidence="15 16">AM44-11BH</strain>
    </source>
</reference>
<keyword evidence="12 13" id="KW-0472">Membrane</keyword>
<dbReference type="InterPro" id="IPR036890">
    <property type="entry name" value="HATPase_C_sf"/>
</dbReference>
<dbReference type="SMART" id="SM00388">
    <property type="entry name" value="HisKA"/>
    <property type="match status" value="1"/>
</dbReference>
<proteinExistence type="predicted"/>
<dbReference type="PRINTS" id="PR00344">
    <property type="entry name" value="BCTRLSENSOR"/>
</dbReference>
<dbReference type="PANTHER" id="PTHR45569">
    <property type="entry name" value="SENSOR PROTEIN KDPD"/>
    <property type="match status" value="1"/>
</dbReference>
<dbReference type="InterPro" id="IPR005467">
    <property type="entry name" value="His_kinase_dom"/>
</dbReference>
<keyword evidence="11" id="KW-0902">Two-component regulatory system</keyword>
<organism evidence="15 16">
    <name type="scientific">Eubacterium ventriosum</name>
    <dbReference type="NCBI Taxonomy" id="39496"/>
    <lineage>
        <taxon>Bacteria</taxon>
        <taxon>Bacillati</taxon>
        <taxon>Bacillota</taxon>
        <taxon>Clostridia</taxon>
        <taxon>Eubacteriales</taxon>
        <taxon>Eubacteriaceae</taxon>
        <taxon>Eubacterium</taxon>
    </lineage>
</organism>
<evidence type="ECO:0000256" key="7">
    <source>
        <dbReference type="ARBA" id="ARBA00022741"/>
    </source>
</evidence>
<dbReference type="CDD" id="cd00075">
    <property type="entry name" value="HATPase"/>
    <property type="match status" value="1"/>
</dbReference>
<dbReference type="CDD" id="cd00082">
    <property type="entry name" value="HisKA"/>
    <property type="match status" value="1"/>
</dbReference>
<keyword evidence="10 13" id="KW-1133">Transmembrane helix</keyword>
<keyword evidence="7" id="KW-0547">Nucleotide-binding</keyword>
<dbReference type="FunFam" id="3.30.565.10:FF:000006">
    <property type="entry name" value="Sensor histidine kinase WalK"/>
    <property type="match status" value="1"/>
</dbReference>
<evidence type="ECO:0000256" key="10">
    <source>
        <dbReference type="ARBA" id="ARBA00022989"/>
    </source>
</evidence>
<evidence type="ECO:0000313" key="15">
    <source>
        <dbReference type="EMBL" id="RHA19624.1"/>
    </source>
</evidence>
<evidence type="ECO:0000256" key="5">
    <source>
        <dbReference type="ARBA" id="ARBA00022679"/>
    </source>
</evidence>
<dbReference type="PROSITE" id="PS50109">
    <property type="entry name" value="HIS_KIN"/>
    <property type="match status" value="1"/>
</dbReference>
<dbReference type="Gene3D" id="1.10.287.130">
    <property type="match status" value="1"/>
</dbReference>
<evidence type="ECO:0000256" key="8">
    <source>
        <dbReference type="ARBA" id="ARBA00022777"/>
    </source>
</evidence>
<dbReference type="EMBL" id="QSFD01000003">
    <property type="protein sequence ID" value="RHA19624.1"/>
    <property type="molecule type" value="Genomic_DNA"/>
</dbReference>
<dbReference type="InterPro" id="IPR038318">
    <property type="entry name" value="KdpD_sf"/>
</dbReference>
<sequence>MKLIKNISKKDFARNTIITFLLMTMATIISFVLFYTPNFSPSVIAPIYILGLILIGTYTIGYLPGIIASVISVICINFLFTYPYFQLNFTITGYPLTFIVMLSISLIISTYMTRFKKQGIALAEKEKLIAEGEKEKMRANLLRSISHDLRTPLTSIIGASSSLTNDSLNLSKEERTHLMRNITEDAAWLLNMVENILSVTKIQDDNRTLKKSSEPLEEIMSDSVHRVKRRIPDANIQITLPDEFVLVPMDALLIEQVIINLLENALKHSHSKKPIELYATIEPKTVTVYVKDYGIGISNDKKDEIFKSYTRRNNSPDRDKGMGIGLSICQTIIEAHNGEIHADTHDEGSVFYFSLPKED</sequence>
<keyword evidence="4" id="KW-0597">Phosphoprotein</keyword>
<keyword evidence="8" id="KW-0418">Kinase</keyword>
<dbReference type="Pfam" id="PF00512">
    <property type="entry name" value="HisKA"/>
    <property type="match status" value="1"/>
</dbReference>
<dbReference type="GO" id="GO:0000155">
    <property type="term" value="F:phosphorelay sensor kinase activity"/>
    <property type="evidence" value="ECO:0007669"/>
    <property type="project" value="InterPro"/>
</dbReference>
<evidence type="ECO:0000256" key="12">
    <source>
        <dbReference type="ARBA" id="ARBA00023136"/>
    </source>
</evidence>
<evidence type="ECO:0000256" key="9">
    <source>
        <dbReference type="ARBA" id="ARBA00022840"/>
    </source>
</evidence>
<dbReference type="Pfam" id="PF13493">
    <property type="entry name" value="DUF4118"/>
    <property type="match status" value="1"/>
</dbReference>
<comment type="caution">
    <text evidence="15">The sequence shown here is derived from an EMBL/GenBank/DDBJ whole genome shotgun (WGS) entry which is preliminary data.</text>
</comment>
<feature type="transmembrane region" description="Helical" evidence="13">
    <location>
        <begin position="91"/>
        <end position="112"/>
    </location>
</feature>
<evidence type="ECO:0000256" key="11">
    <source>
        <dbReference type="ARBA" id="ARBA00023012"/>
    </source>
</evidence>
<feature type="transmembrane region" description="Helical" evidence="13">
    <location>
        <begin position="12"/>
        <end position="33"/>
    </location>
</feature>
<dbReference type="RefSeq" id="WP_117969990.1">
    <property type="nucleotide sequence ID" value="NZ_JAFILN010000015.1"/>
</dbReference>
<accession>A0A413RAU9</accession>
<comment type="catalytic activity">
    <reaction evidence="1">
        <text>ATP + protein L-histidine = ADP + protein N-phospho-L-histidine.</text>
        <dbReference type="EC" id="2.7.13.3"/>
    </reaction>
</comment>
<dbReference type="SUPFAM" id="SSF47384">
    <property type="entry name" value="Homodimeric domain of signal transducing histidine kinase"/>
    <property type="match status" value="1"/>
</dbReference>
<dbReference type="InterPro" id="IPR025201">
    <property type="entry name" value="KdpD_TM"/>
</dbReference>
<dbReference type="Pfam" id="PF02518">
    <property type="entry name" value="HATPase_c"/>
    <property type="match status" value="1"/>
</dbReference>
<keyword evidence="5" id="KW-0808">Transferase</keyword>
<dbReference type="InterPro" id="IPR052023">
    <property type="entry name" value="Histidine_kinase_KdpD"/>
</dbReference>
<dbReference type="InterPro" id="IPR036097">
    <property type="entry name" value="HisK_dim/P_sf"/>
</dbReference>
<dbReference type="SUPFAM" id="SSF55874">
    <property type="entry name" value="ATPase domain of HSP90 chaperone/DNA topoisomerase II/histidine kinase"/>
    <property type="match status" value="1"/>
</dbReference>
<name>A0A413RAU9_9FIRM</name>
<evidence type="ECO:0000256" key="13">
    <source>
        <dbReference type="SAM" id="Phobius"/>
    </source>
</evidence>
<feature type="domain" description="Histidine kinase" evidence="14">
    <location>
        <begin position="144"/>
        <end position="359"/>
    </location>
</feature>
<evidence type="ECO:0000256" key="3">
    <source>
        <dbReference type="ARBA" id="ARBA00012438"/>
    </source>
</evidence>
<evidence type="ECO:0000313" key="16">
    <source>
        <dbReference type="Proteomes" id="UP000284779"/>
    </source>
</evidence>
<keyword evidence="9" id="KW-0067">ATP-binding</keyword>
<dbReference type="AlphaFoldDB" id="A0A413RAU9"/>
<dbReference type="SMART" id="SM00387">
    <property type="entry name" value="HATPase_c"/>
    <property type="match status" value="1"/>
</dbReference>
<keyword evidence="6 13" id="KW-0812">Transmembrane</keyword>
<gene>
    <name evidence="15" type="ORF">DW944_04595</name>
</gene>
<dbReference type="InterPro" id="IPR003594">
    <property type="entry name" value="HATPase_dom"/>
</dbReference>
<dbReference type="GO" id="GO:0005524">
    <property type="term" value="F:ATP binding"/>
    <property type="evidence" value="ECO:0007669"/>
    <property type="project" value="UniProtKB-KW"/>
</dbReference>
<evidence type="ECO:0000259" key="14">
    <source>
        <dbReference type="PROSITE" id="PS50109"/>
    </source>
</evidence>
<evidence type="ECO:0000256" key="6">
    <source>
        <dbReference type="ARBA" id="ARBA00022692"/>
    </source>
</evidence>
<feature type="transmembrane region" description="Helical" evidence="13">
    <location>
        <begin position="65"/>
        <end position="85"/>
    </location>
</feature>
<dbReference type="EC" id="2.7.13.3" evidence="3"/>
<dbReference type="InterPro" id="IPR004358">
    <property type="entry name" value="Sig_transdc_His_kin-like_C"/>
</dbReference>
<dbReference type="Gene3D" id="3.30.565.10">
    <property type="entry name" value="Histidine kinase-like ATPase, C-terminal domain"/>
    <property type="match status" value="1"/>
</dbReference>